<dbReference type="EMBL" id="DAAQIS010000001">
    <property type="protein sequence ID" value="HAD9485034.1"/>
    <property type="molecule type" value="Genomic_DNA"/>
</dbReference>
<evidence type="ECO:0000256" key="2">
    <source>
        <dbReference type="SAM" id="MobiDB-lite"/>
    </source>
</evidence>
<reference evidence="4" key="2">
    <citation type="submission" date="2019-01" db="EMBL/GenBank/DDBJ databases">
        <authorList>
            <consortium name="NCBI Pathogen Detection Project"/>
        </authorList>
    </citation>
    <scope>NUCLEOTIDE SEQUENCE</scope>
    <source>
        <strain evidence="4">R17.2117</strain>
    </source>
</reference>
<dbReference type="Pfam" id="PF01464">
    <property type="entry name" value="SLT"/>
    <property type="match status" value="1"/>
</dbReference>
<comment type="similarity">
    <text evidence="1">Belongs to the transglycosylase Slt family.</text>
</comment>
<feature type="domain" description="Transglycosylase SLT" evidence="3">
    <location>
        <begin position="233"/>
        <end position="339"/>
    </location>
</feature>
<protein>
    <submittedName>
        <fullName evidence="4">Lytic transglycosylase, catalytic</fullName>
    </submittedName>
</protein>
<accession>A0A723F8V5</accession>
<reference evidence="4" key="1">
    <citation type="journal article" date="2018" name="Genome Biol.">
        <title>SKESA: strategic k-mer extension for scrupulous assemblies.</title>
        <authorList>
            <person name="Souvorov A."/>
            <person name="Agarwala R."/>
            <person name="Lipman D.J."/>
        </authorList>
    </citation>
    <scope>NUCLEOTIDE SEQUENCE</scope>
    <source>
        <strain evidence="4">R17.2117</strain>
    </source>
</reference>
<proteinExistence type="inferred from homology"/>
<dbReference type="PANTHER" id="PTHR37423">
    <property type="entry name" value="SOLUBLE LYTIC MUREIN TRANSGLYCOSYLASE-RELATED"/>
    <property type="match status" value="1"/>
</dbReference>
<feature type="region of interest" description="Disordered" evidence="2">
    <location>
        <begin position="873"/>
        <end position="898"/>
    </location>
</feature>
<organism evidence="4">
    <name type="scientific">Salmonella enterica</name>
    <name type="common">Salmonella choleraesuis</name>
    <dbReference type="NCBI Taxonomy" id="28901"/>
    <lineage>
        <taxon>Bacteria</taxon>
        <taxon>Pseudomonadati</taxon>
        <taxon>Pseudomonadota</taxon>
        <taxon>Gammaproteobacteria</taxon>
        <taxon>Enterobacterales</taxon>
        <taxon>Enterobacteriaceae</taxon>
        <taxon>Salmonella</taxon>
    </lineage>
</organism>
<evidence type="ECO:0000259" key="3">
    <source>
        <dbReference type="Pfam" id="PF01464"/>
    </source>
</evidence>
<comment type="caution">
    <text evidence="4">The sequence shown here is derived from an EMBL/GenBank/DDBJ whole genome shotgun (WGS) entry which is preliminary data.</text>
</comment>
<dbReference type="Gene3D" id="1.10.530.10">
    <property type="match status" value="1"/>
</dbReference>
<dbReference type="InterPro" id="IPR023346">
    <property type="entry name" value="Lysozyme-like_dom_sf"/>
</dbReference>
<dbReference type="InterPro" id="IPR008258">
    <property type="entry name" value="Transglycosylase_SLT_dom_1"/>
</dbReference>
<evidence type="ECO:0000313" key="4">
    <source>
        <dbReference type="EMBL" id="HAD9485034.1"/>
    </source>
</evidence>
<name>A0A723F8V5_SALER</name>
<dbReference type="PANTHER" id="PTHR37423:SF2">
    <property type="entry name" value="MEMBRANE-BOUND LYTIC MUREIN TRANSGLYCOSYLASE C"/>
    <property type="match status" value="1"/>
</dbReference>
<sequence length="898" mass="97369">MPIVPTVQGRQVESRGVQTGGFQTFNQPNITDALVNVGNQAIGVFGQAKQQADLALTQDATQRLYAVGSGLMDDPKEGLMTLQGKNAIGQAPGYIQKFDNEMQTIAGTLPESARNVFLKHAQQQRIQFATQAERYELGQRRQYESGQQDGYLSLQAQQAISNPQLFNQSALNARASIMAYGQAHGQSPEEIESNWVQWRESAGQKATEAAFANVYQQLLGPGGKISVTDSPDQSQLFSAMIWQESGGNQYAKDGSPLVSPKGAVGAAQVMESTGPEAASLAGVPWDRDKWLNDPRYNMQLGQAYFSAQMKKYDNNPVLAVAAYNAGPSAVDGWIKQIGDPRTGQVSNAQFAAAIPFEETRNYVANVTGSAGAIPGNATMESLTNLPSWNAMNAANKSQMMSRMTGLYDMQASSGRVALQSRMQDDLAQLEAGKTVPPISAHEWIAVMPLQATPVERMQLEKTYQQYRQAMSLQPVYQSIVKGNSQQGLAAIQSIQPQQGEPDYKYKSELYASAVSKFQQVHDARESDPGTWLQQYSPVVQSAFQEYQNNQVTGEYLISRIQAEKDRLGIRSKSVLPASIVDGISAKVDSGNMNFSDLKGIIAGFGRYGDSVVAQLQPKTKAAVRVATAINDANAADTLFTIRNVKTEELKKNSGEQAKGVDAAWNSLIAAASPTFSLQRQGGAETLADINEQGKRLAYYYMASGEDAQAATEKAYKKMIGDHYTVNDTWRMPNSLGLKENNVTDGLSNIVNGLKVDDIGSRSLFYNPAMTPEQNAANNLAQIQNSAEWVTDENEQGVYLTVNGTPILDQHGSPIRVSFADASKSGIAKPSSTGAVLNWMGEKRKVTPPSEFYTPNVNATMSDAFRVLQGQDATSPLPQKEADNTSNTLRDALNTLGGK</sequence>
<dbReference type="SUPFAM" id="SSF53955">
    <property type="entry name" value="Lysozyme-like"/>
    <property type="match status" value="1"/>
</dbReference>
<evidence type="ECO:0000256" key="1">
    <source>
        <dbReference type="ARBA" id="ARBA00007734"/>
    </source>
</evidence>
<dbReference type="AlphaFoldDB" id="A0A723F8V5"/>
<gene>
    <name evidence="4" type="ORF">G1478_01920</name>
</gene>